<dbReference type="Proteomes" id="UP000027195">
    <property type="component" value="Unassembled WGS sequence"/>
</dbReference>
<accession>A0A067MSB7</accession>
<dbReference type="HOGENOM" id="CLU_882751_0_0_1"/>
<dbReference type="EMBL" id="KL198021">
    <property type="protein sequence ID" value="KDQ18638.1"/>
    <property type="molecule type" value="Genomic_DNA"/>
</dbReference>
<proteinExistence type="predicted"/>
<protein>
    <submittedName>
        <fullName evidence="1">Uncharacterized protein</fullName>
    </submittedName>
</protein>
<dbReference type="InParanoid" id="A0A067MSB7"/>
<keyword evidence="2" id="KW-1185">Reference proteome</keyword>
<evidence type="ECO:0000313" key="1">
    <source>
        <dbReference type="EMBL" id="KDQ18638.1"/>
    </source>
</evidence>
<name>A0A067MSB7_BOTB1</name>
<gene>
    <name evidence="1" type="ORF">BOTBODRAFT_42264</name>
</gene>
<evidence type="ECO:0000313" key="2">
    <source>
        <dbReference type="Proteomes" id="UP000027195"/>
    </source>
</evidence>
<dbReference type="AlphaFoldDB" id="A0A067MSB7"/>
<organism evidence="1 2">
    <name type="scientific">Botryobasidium botryosum (strain FD-172 SS1)</name>
    <dbReference type="NCBI Taxonomy" id="930990"/>
    <lineage>
        <taxon>Eukaryota</taxon>
        <taxon>Fungi</taxon>
        <taxon>Dikarya</taxon>
        <taxon>Basidiomycota</taxon>
        <taxon>Agaricomycotina</taxon>
        <taxon>Agaricomycetes</taxon>
        <taxon>Cantharellales</taxon>
        <taxon>Botryobasidiaceae</taxon>
        <taxon>Botryobasidium</taxon>
    </lineage>
</organism>
<sequence>MPPKKYKYFVPGLSTLSMCEQLLSSREPNESITLPSILPPVSVAGLRPNVYSGCPSYSVHVDYEYKVFERLPAYRQGVAALVDHARRLYEHTNADIVVLAAQPEGGLATTYFSQGLLNDPDARQLCETLPGVFEDAIAPRREVSHSKKDILYGAQCIGSPLTVPITRTPSRHPKFPHELAEYLDYICADSELWGGIEAIWSRQNVRLLRGSLNRLASLTSEQKRLGTVWKAIMARYLRACTVLTDQLMLIIEQSGPTAAYPAKSIPGTVIYEIKPSGVPIPVPGGPQLSLILMGFMQNN</sequence>
<reference evidence="2" key="1">
    <citation type="journal article" date="2014" name="Proc. Natl. Acad. Sci. U.S.A.">
        <title>Extensive sampling of basidiomycete genomes demonstrates inadequacy of the white-rot/brown-rot paradigm for wood decay fungi.</title>
        <authorList>
            <person name="Riley R."/>
            <person name="Salamov A.A."/>
            <person name="Brown D.W."/>
            <person name="Nagy L.G."/>
            <person name="Floudas D."/>
            <person name="Held B.W."/>
            <person name="Levasseur A."/>
            <person name="Lombard V."/>
            <person name="Morin E."/>
            <person name="Otillar R."/>
            <person name="Lindquist E.A."/>
            <person name="Sun H."/>
            <person name="LaButti K.M."/>
            <person name="Schmutz J."/>
            <person name="Jabbour D."/>
            <person name="Luo H."/>
            <person name="Baker S.E."/>
            <person name="Pisabarro A.G."/>
            <person name="Walton J.D."/>
            <person name="Blanchette R.A."/>
            <person name="Henrissat B."/>
            <person name="Martin F."/>
            <person name="Cullen D."/>
            <person name="Hibbett D.S."/>
            <person name="Grigoriev I.V."/>
        </authorList>
    </citation>
    <scope>NUCLEOTIDE SEQUENCE [LARGE SCALE GENOMIC DNA]</scope>
    <source>
        <strain evidence="2">FD-172 SS1</strain>
    </source>
</reference>